<dbReference type="OrthoDB" id="5105299at2759"/>
<dbReference type="EMBL" id="NKCI01000360">
    <property type="protein sequence ID" value="RSL42583.1"/>
    <property type="molecule type" value="Genomic_DNA"/>
</dbReference>
<evidence type="ECO:0000313" key="2">
    <source>
        <dbReference type="EMBL" id="RSL42583.1"/>
    </source>
</evidence>
<dbReference type="Proteomes" id="UP000288168">
    <property type="component" value="Unassembled WGS sequence"/>
</dbReference>
<name>A0A428NP63_9HYPO</name>
<proteinExistence type="predicted"/>
<accession>A0A428NP63</accession>
<gene>
    <name evidence="2" type="ORF">CEP54_015432</name>
</gene>
<feature type="compositionally biased region" description="Gly residues" evidence="1">
    <location>
        <begin position="243"/>
        <end position="252"/>
    </location>
</feature>
<sequence>MSTPAPDVESTRIEGGIDTPVDTPAANTGEFNIDLDETMQDATETGEAAAPTNEDSVNDESFFDDNDNGREELELYSTDSDPDNESDVEEIEIRRPVKKIARHALPDELPGSSGGLAHRKYKQRMDKLMNSRVADSNDEDDEFIPAGTYAAYRFNGPDKDLASKKSWNRQDALLGLDVEFWLCHPDHTAGDPAKFDCPSADSSHPEYDLYLRIKRLINEYYDGIGENENDDDIADIDNPVAGHGKGTLSTGGKGKEPARPKREKTKGESNLVRKTKNRVRDAVKAYTHGGYGNSRGNKKWYTDYLPDQAELMFPRFVDPYGATNGTISGHLNIMHRSWMLEIGGRPATGVSSNQAKIDDNMSAVAANAAATSISTSKELADLKNTVNNLGTQMVKKIKEMDKDQQRTIKKVNEIDEHTGNMHDELGNQAVKIIAFEGTKKAVEKYNKTIANLDEVVKKLVAAEVKKHLAVASQPSTTIRKPKPTPVMEDPTDKRTPPGPRNPASRSTTAPVTAKTPKKRTTGSNKAATNAGEDEIDLNGNFFD</sequence>
<feature type="compositionally biased region" description="Acidic residues" evidence="1">
    <location>
        <begin position="80"/>
        <end position="90"/>
    </location>
</feature>
<protein>
    <submittedName>
        <fullName evidence="2">Uncharacterized protein</fullName>
    </submittedName>
</protein>
<comment type="caution">
    <text evidence="2">The sequence shown here is derived from an EMBL/GenBank/DDBJ whole genome shotgun (WGS) entry which is preliminary data.</text>
</comment>
<reference evidence="2 3" key="1">
    <citation type="submission" date="2017-06" db="EMBL/GenBank/DDBJ databases">
        <title>Comparative genomic analysis of Ambrosia Fusariam Clade fungi.</title>
        <authorList>
            <person name="Stajich J.E."/>
            <person name="Carrillo J."/>
            <person name="Kijimoto T."/>
            <person name="Eskalen A."/>
            <person name="O'Donnell K."/>
            <person name="Kasson M."/>
        </authorList>
    </citation>
    <scope>NUCLEOTIDE SEQUENCE [LARGE SCALE GENOMIC DNA]</scope>
    <source>
        <strain evidence="2 3">NRRL62584</strain>
    </source>
</reference>
<feature type="region of interest" description="Disordered" evidence="1">
    <location>
        <begin position="238"/>
        <end position="273"/>
    </location>
</feature>
<dbReference type="AlphaFoldDB" id="A0A428NP63"/>
<organism evidence="2 3">
    <name type="scientific">Fusarium duplospermum</name>
    <dbReference type="NCBI Taxonomy" id="1325734"/>
    <lineage>
        <taxon>Eukaryota</taxon>
        <taxon>Fungi</taxon>
        <taxon>Dikarya</taxon>
        <taxon>Ascomycota</taxon>
        <taxon>Pezizomycotina</taxon>
        <taxon>Sordariomycetes</taxon>
        <taxon>Hypocreomycetidae</taxon>
        <taxon>Hypocreales</taxon>
        <taxon>Nectriaceae</taxon>
        <taxon>Fusarium</taxon>
        <taxon>Fusarium solani species complex</taxon>
    </lineage>
</organism>
<evidence type="ECO:0000256" key="1">
    <source>
        <dbReference type="SAM" id="MobiDB-lite"/>
    </source>
</evidence>
<evidence type="ECO:0000313" key="3">
    <source>
        <dbReference type="Proteomes" id="UP000288168"/>
    </source>
</evidence>
<keyword evidence="3" id="KW-1185">Reference proteome</keyword>
<feature type="compositionally biased region" description="Acidic residues" evidence="1">
    <location>
        <begin position="56"/>
        <end position="66"/>
    </location>
</feature>
<feature type="region of interest" description="Disordered" evidence="1">
    <location>
        <begin position="472"/>
        <end position="543"/>
    </location>
</feature>
<feature type="region of interest" description="Disordered" evidence="1">
    <location>
        <begin position="1"/>
        <end position="91"/>
    </location>
</feature>